<evidence type="ECO:0000313" key="2">
    <source>
        <dbReference type="EMBL" id="BAS00877.1"/>
    </source>
</evidence>
<keyword evidence="3" id="KW-0378">Hydrolase</keyword>
<dbReference type="GO" id="GO:0008889">
    <property type="term" value="F:glycerophosphodiester phosphodiesterase activity"/>
    <property type="evidence" value="ECO:0007669"/>
    <property type="project" value="UniProtKB-EC"/>
</dbReference>
<reference evidence="3" key="2">
    <citation type="submission" date="2015-11" db="EMBL/GenBank/DDBJ databases">
        <authorList>
            <person name="Zhang Y."/>
            <person name="Guo Z."/>
        </authorList>
    </citation>
    <scope>NUCLEOTIDE SEQUENCE</scope>
    <source>
        <strain evidence="3">1</strain>
    </source>
</reference>
<dbReference type="PROSITE" id="PS51704">
    <property type="entry name" value="GP_PDE"/>
    <property type="match status" value="1"/>
</dbReference>
<dbReference type="STRING" id="1079.BVIR_1469"/>
<name>A0A0H5BK20_BLAVI</name>
<dbReference type="InterPro" id="IPR017946">
    <property type="entry name" value="PLC-like_Pdiesterase_TIM-brl"/>
</dbReference>
<dbReference type="EC" id="3.1.4.46" evidence="3"/>
<organism evidence="3 4">
    <name type="scientific">Blastochloris viridis</name>
    <name type="common">Rhodopseudomonas viridis</name>
    <dbReference type="NCBI Taxonomy" id="1079"/>
    <lineage>
        <taxon>Bacteria</taxon>
        <taxon>Pseudomonadati</taxon>
        <taxon>Pseudomonadota</taxon>
        <taxon>Alphaproteobacteria</taxon>
        <taxon>Hyphomicrobiales</taxon>
        <taxon>Blastochloridaceae</taxon>
        <taxon>Blastochloris</taxon>
    </lineage>
</organism>
<dbReference type="PATRIC" id="fig|1079.6.peg.1524"/>
<dbReference type="Pfam" id="PF03009">
    <property type="entry name" value="GDPD"/>
    <property type="match status" value="1"/>
</dbReference>
<evidence type="ECO:0000313" key="4">
    <source>
        <dbReference type="Proteomes" id="UP000065734"/>
    </source>
</evidence>
<dbReference type="InterPro" id="IPR030395">
    <property type="entry name" value="GP_PDE_dom"/>
</dbReference>
<dbReference type="Proteomes" id="UP000065734">
    <property type="component" value="Chromosome I"/>
</dbReference>
<reference evidence="4" key="3">
    <citation type="journal article" date="2016" name="Genome Announc.">
        <title>Revised genome sequence of the purple photosynthetic bacterium Blastochloris viridis.</title>
        <authorList>
            <person name="Liu L.N."/>
            <person name="Faulkner M."/>
            <person name="Liu X."/>
            <person name="Huang F."/>
            <person name="Darby A.C."/>
            <person name="Hall N."/>
        </authorList>
    </citation>
    <scope>NUCLEOTIDE SEQUENCE [LARGE SCALE GENOMIC DNA]</scope>
    <source>
        <strain evidence="4">ATCC 19567 / DSM 133 / F</strain>
    </source>
</reference>
<dbReference type="SUPFAM" id="SSF51695">
    <property type="entry name" value="PLC-like phosphodiesterases"/>
    <property type="match status" value="1"/>
</dbReference>
<dbReference type="Gene3D" id="3.20.20.190">
    <property type="entry name" value="Phosphatidylinositol (PI) phosphodiesterase"/>
    <property type="match status" value="1"/>
</dbReference>
<evidence type="ECO:0000259" key="1">
    <source>
        <dbReference type="PROSITE" id="PS51704"/>
    </source>
</evidence>
<accession>A0A0H5BK20</accession>
<dbReference type="AlphaFoldDB" id="A0A0H5BK20"/>
<dbReference type="EMBL" id="AP014854">
    <property type="protein sequence ID" value="BAS00877.1"/>
    <property type="molecule type" value="Genomic_DNA"/>
</dbReference>
<sequence>MAPGWLTARPIAHRGLHDPAAGVVENTRSSCAAAIAAGYAIEVDLERSADGEAMVFHDDTLDRLTEATGPLAALSARELQAVRFRATGDAMLRFCDLLALVAGRVPLIVELKSRFDGDLRLAVRAAEVAAGYAGPLAMMSFDPDLVAALRRLAPDVVRGITAERHYDDAEWTGLTRWQKQRLGNLLHLPSSRAQFVAFGIRDLPSAATWLARHGLGLPLLTWTVRTNADRARARRWADQIIFEGLRP</sequence>
<dbReference type="GO" id="GO:0006629">
    <property type="term" value="P:lipid metabolic process"/>
    <property type="evidence" value="ECO:0007669"/>
    <property type="project" value="InterPro"/>
</dbReference>
<protein>
    <submittedName>
        <fullName evidence="3">Glycerophosphoryl diester phosphodiesterase</fullName>
        <ecNumber evidence="3">3.1.4.46</ecNumber>
    </submittedName>
</protein>
<dbReference type="PANTHER" id="PTHR46211">
    <property type="entry name" value="GLYCEROPHOSPHORYL DIESTER PHOSPHODIESTERASE"/>
    <property type="match status" value="1"/>
</dbReference>
<feature type="domain" description="GP-PDE" evidence="1">
    <location>
        <begin position="8"/>
        <end position="247"/>
    </location>
</feature>
<proteinExistence type="predicted"/>
<evidence type="ECO:0000313" key="3">
    <source>
        <dbReference type="EMBL" id="CUU41915.1"/>
    </source>
</evidence>
<dbReference type="KEGG" id="bvr:BVIR_1469"/>
<dbReference type="EMBL" id="LN907867">
    <property type="protein sequence ID" value="CUU41915.1"/>
    <property type="molecule type" value="Genomic_DNA"/>
</dbReference>
<dbReference type="PANTHER" id="PTHR46211:SF1">
    <property type="entry name" value="GLYCEROPHOSPHODIESTER PHOSPHODIESTERASE, CYTOPLASMIC"/>
    <property type="match status" value="1"/>
</dbReference>
<keyword evidence="4" id="KW-1185">Reference proteome</keyword>
<gene>
    <name evidence="3" type="primary">ugpQ_1</name>
    <name evidence="2" type="ORF">BV133_3283</name>
    <name evidence="3" type="ORF">BVIRIDIS_09140</name>
</gene>
<reference evidence="2" key="1">
    <citation type="journal article" date="2015" name="Genome Announc.">
        <title>Complete Genome Sequence of the Bacteriochlorophyll b-Producing Photosynthetic Bacterium Blastochloris viridis.</title>
        <authorList>
            <person name="Tsukatani Y."/>
            <person name="Hirose Y."/>
            <person name="Harada J."/>
            <person name="Misawa N."/>
            <person name="Mori K."/>
            <person name="Inoue K."/>
            <person name="Tamiaki H."/>
        </authorList>
    </citation>
    <scope>NUCLEOTIDE SEQUENCE [LARGE SCALE GENOMIC DNA]</scope>
    <source>
        <strain evidence="2">DSM 133</strain>
    </source>
</reference>